<dbReference type="InterPro" id="IPR031876">
    <property type="entry name" value="DUF4760"/>
</dbReference>
<dbReference type="Pfam" id="PF15956">
    <property type="entry name" value="DUF4760"/>
    <property type="match status" value="1"/>
</dbReference>
<name>A0A9X1Q5J0_STRM4</name>
<protein>
    <recommendedName>
        <fullName evidence="4">DUF4760 domain-containing protein</fullName>
    </recommendedName>
</protein>
<accession>A0A9X1Q5J0</accession>
<organism evidence="2 3">
    <name type="scientific">Streptomyces muensis</name>
    <dbReference type="NCBI Taxonomy" id="1077944"/>
    <lineage>
        <taxon>Bacteria</taxon>
        <taxon>Bacillati</taxon>
        <taxon>Actinomycetota</taxon>
        <taxon>Actinomycetes</taxon>
        <taxon>Kitasatosporales</taxon>
        <taxon>Streptomycetaceae</taxon>
        <taxon>Streptomyces</taxon>
    </lineage>
</organism>
<comment type="caution">
    <text evidence="2">The sequence shown here is derived from an EMBL/GenBank/DDBJ whole genome shotgun (WGS) entry which is preliminary data.</text>
</comment>
<dbReference type="AlphaFoldDB" id="A0A9X1Q5J0"/>
<proteinExistence type="predicted"/>
<evidence type="ECO:0000256" key="1">
    <source>
        <dbReference type="SAM" id="MobiDB-lite"/>
    </source>
</evidence>
<dbReference type="Proteomes" id="UP001139384">
    <property type="component" value="Unassembled WGS sequence"/>
</dbReference>
<feature type="compositionally biased region" description="Basic and acidic residues" evidence="1">
    <location>
        <begin position="167"/>
        <end position="176"/>
    </location>
</feature>
<reference evidence="2" key="1">
    <citation type="submission" date="2022-01" db="EMBL/GenBank/DDBJ databases">
        <title>Draft Genome Sequences of Seven Type Strains of the Genus Streptomyces.</title>
        <authorList>
            <person name="Aziz S."/>
            <person name="Coretto E."/>
            <person name="Chronakova A."/>
            <person name="Sproer C."/>
            <person name="Huber K."/>
            <person name="Nouioui I."/>
            <person name="Gross H."/>
        </authorList>
    </citation>
    <scope>NUCLEOTIDE SEQUENCE</scope>
    <source>
        <strain evidence="2">DSM 103493</strain>
    </source>
</reference>
<keyword evidence="3" id="KW-1185">Reference proteome</keyword>
<feature type="region of interest" description="Disordered" evidence="1">
    <location>
        <begin position="146"/>
        <end position="176"/>
    </location>
</feature>
<gene>
    <name evidence="2" type="ORF">L0P92_39090</name>
</gene>
<dbReference type="EMBL" id="JAKEIP010000316">
    <property type="protein sequence ID" value="MCF1599520.1"/>
    <property type="molecule type" value="Genomic_DNA"/>
</dbReference>
<sequence length="176" mass="20337">MTTLLGVLAGGVVSWLAGVRRDRLTMAFEMHRELHSTELLQARYKAGVAVRKNQTQSYLDLEQELGPEAAHDLRLILHFFERLWLAIEHRAIAERYVPRLFGDTFYWWYAASFRHQFVPLGSEVGRNIQQLWGWLERESSSEQLEKWRSGNEKWLPARPSADAPSTDAKRAGQGED</sequence>
<evidence type="ECO:0000313" key="3">
    <source>
        <dbReference type="Proteomes" id="UP001139384"/>
    </source>
</evidence>
<dbReference type="RefSeq" id="WP_234767891.1">
    <property type="nucleotide sequence ID" value="NZ_JAKEIP010000316.1"/>
</dbReference>
<evidence type="ECO:0000313" key="2">
    <source>
        <dbReference type="EMBL" id="MCF1599520.1"/>
    </source>
</evidence>
<evidence type="ECO:0008006" key="4">
    <source>
        <dbReference type="Google" id="ProtNLM"/>
    </source>
</evidence>